<reference evidence="2 3" key="1">
    <citation type="submission" date="2021-06" db="EMBL/GenBank/DDBJ databases">
        <title>Description of novel taxa of the family Lachnospiraceae.</title>
        <authorList>
            <person name="Chaplin A.V."/>
            <person name="Sokolova S.R."/>
            <person name="Pikina A.P."/>
            <person name="Korzhanova M."/>
            <person name="Belova V."/>
            <person name="Korostin D."/>
            <person name="Efimov B.A."/>
        </authorList>
    </citation>
    <scope>NUCLEOTIDE SEQUENCE [LARGE SCALE GENOMIC DNA]</scope>
    <source>
        <strain evidence="2 3">ASD4241</strain>
    </source>
</reference>
<comment type="caution">
    <text evidence="2">The sequence shown here is derived from an EMBL/GenBank/DDBJ whole genome shotgun (WGS) entry which is preliminary data.</text>
</comment>
<protein>
    <submittedName>
        <fullName evidence="2">Uncharacterized protein</fullName>
    </submittedName>
</protein>
<keyword evidence="1" id="KW-1133">Transmembrane helix</keyword>
<sequence>MTPSKSKVRKKALIITVIVIVIDIAAILLVRNKEILFIRNSLSEHSQDTKA</sequence>
<name>A0ABS6K6V3_9FIRM</name>
<keyword evidence="3" id="KW-1185">Reference proteome</keyword>
<gene>
    <name evidence="2" type="ORF">KTH90_09500</name>
</gene>
<evidence type="ECO:0000313" key="3">
    <source>
        <dbReference type="Proteomes" id="UP001314681"/>
    </source>
</evidence>
<dbReference type="RefSeq" id="WP_238726696.1">
    <property type="nucleotide sequence ID" value="NZ_JAHQCX010000005.1"/>
</dbReference>
<keyword evidence="1" id="KW-0472">Membrane</keyword>
<accession>A0ABS6K6V3</accession>
<evidence type="ECO:0000313" key="2">
    <source>
        <dbReference type="EMBL" id="MBU9726249.1"/>
    </source>
</evidence>
<proteinExistence type="predicted"/>
<dbReference type="EMBL" id="JAHQCX010000005">
    <property type="protein sequence ID" value="MBU9726249.1"/>
    <property type="molecule type" value="Genomic_DNA"/>
</dbReference>
<dbReference type="Proteomes" id="UP001314681">
    <property type="component" value="Unassembled WGS sequence"/>
</dbReference>
<feature type="transmembrane region" description="Helical" evidence="1">
    <location>
        <begin position="12"/>
        <end position="30"/>
    </location>
</feature>
<organism evidence="2 3">
    <name type="scientific">Diplocloster modestus</name>
    <dbReference type="NCBI Taxonomy" id="2850322"/>
    <lineage>
        <taxon>Bacteria</taxon>
        <taxon>Bacillati</taxon>
        <taxon>Bacillota</taxon>
        <taxon>Clostridia</taxon>
        <taxon>Lachnospirales</taxon>
        <taxon>Lachnospiraceae</taxon>
        <taxon>Diplocloster</taxon>
    </lineage>
</organism>
<keyword evidence="1" id="KW-0812">Transmembrane</keyword>
<evidence type="ECO:0000256" key="1">
    <source>
        <dbReference type="SAM" id="Phobius"/>
    </source>
</evidence>